<evidence type="ECO:0000313" key="4">
    <source>
        <dbReference type="Proteomes" id="UP001597024"/>
    </source>
</evidence>
<accession>A0ABW3E0V2</accession>
<dbReference type="InterPro" id="IPR036388">
    <property type="entry name" value="WH-like_DNA-bd_sf"/>
</dbReference>
<keyword evidence="1" id="KW-0238">DNA-binding</keyword>
<name>A0ABW3E0V2_9ACTN</name>
<comment type="caution">
    <text evidence="3">The sequence shown here is derived from an EMBL/GenBank/DDBJ whole genome shotgun (WGS) entry which is preliminary data.</text>
</comment>
<dbReference type="InterPro" id="IPR016032">
    <property type="entry name" value="Sig_transdc_resp-reg_C-effctor"/>
</dbReference>
<dbReference type="InterPro" id="IPR001867">
    <property type="entry name" value="OmpR/PhoB-type_DNA-bd"/>
</dbReference>
<dbReference type="SUPFAM" id="SSF46894">
    <property type="entry name" value="C-terminal effector domain of the bipartite response regulators"/>
    <property type="match status" value="1"/>
</dbReference>
<feature type="non-terminal residue" evidence="3">
    <location>
        <position position="113"/>
    </location>
</feature>
<feature type="domain" description="OmpR/PhoB-type" evidence="2">
    <location>
        <begin position="15"/>
        <end position="85"/>
    </location>
</feature>
<sequence length="113" mass="12128">MAPVLTLLDGVRWEGRPLAGDRAHALLAVLVLHGRTGVSDDHLVRELWCEEPPANPVKALQVVVSRTRSATSPDVVVRTARGYRLGLSTEQVDARLLADLAGRAARALSEGDT</sequence>
<dbReference type="SMART" id="SM00862">
    <property type="entry name" value="Trans_reg_C"/>
    <property type="match status" value="1"/>
</dbReference>
<dbReference type="PANTHER" id="PTHR35807">
    <property type="entry name" value="TRANSCRIPTIONAL REGULATOR REDD-RELATED"/>
    <property type="match status" value="1"/>
</dbReference>
<evidence type="ECO:0000313" key="3">
    <source>
        <dbReference type="EMBL" id="MFD0888927.1"/>
    </source>
</evidence>
<evidence type="ECO:0000259" key="2">
    <source>
        <dbReference type="SMART" id="SM00862"/>
    </source>
</evidence>
<organism evidence="3 4">
    <name type="scientific">Streptosporangium algeriense</name>
    <dbReference type="NCBI Taxonomy" id="1682748"/>
    <lineage>
        <taxon>Bacteria</taxon>
        <taxon>Bacillati</taxon>
        <taxon>Actinomycetota</taxon>
        <taxon>Actinomycetes</taxon>
        <taxon>Streptosporangiales</taxon>
        <taxon>Streptosporangiaceae</taxon>
        <taxon>Streptosporangium</taxon>
    </lineage>
</organism>
<evidence type="ECO:0000256" key="1">
    <source>
        <dbReference type="ARBA" id="ARBA00023125"/>
    </source>
</evidence>
<dbReference type="Proteomes" id="UP001597024">
    <property type="component" value="Unassembled WGS sequence"/>
</dbReference>
<protein>
    <submittedName>
        <fullName evidence="3">Transcriptional regulator</fullName>
    </submittedName>
</protein>
<reference evidence="4" key="1">
    <citation type="journal article" date="2019" name="Int. J. Syst. Evol. Microbiol.">
        <title>The Global Catalogue of Microorganisms (GCM) 10K type strain sequencing project: providing services to taxonomists for standard genome sequencing and annotation.</title>
        <authorList>
            <consortium name="The Broad Institute Genomics Platform"/>
            <consortium name="The Broad Institute Genome Sequencing Center for Infectious Disease"/>
            <person name="Wu L."/>
            <person name="Ma J."/>
        </authorList>
    </citation>
    <scope>NUCLEOTIDE SEQUENCE [LARGE SCALE GENOMIC DNA]</scope>
    <source>
        <strain evidence="4">CCUG 62974</strain>
    </source>
</reference>
<dbReference type="PANTHER" id="PTHR35807:SF1">
    <property type="entry name" value="TRANSCRIPTIONAL REGULATOR REDD"/>
    <property type="match status" value="1"/>
</dbReference>
<dbReference type="Gene3D" id="1.10.10.10">
    <property type="entry name" value="Winged helix-like DNA-binding domain superfamily/Winged helix DNA-binding domain"/>
    <property type="match status" value="1"/>
</dbReference>
<keyword evidence="4" id="KW-1185">Reference proteome</keyword>
<proteinExistence type="predicted"/>
<gene>
    <name evidence="3" type="ORF">ACFQ08_30700</name>
</gene>
<dbReference type="InterPro" id="IPR051677">
    <property type="entry name" value="AfsR-DnrI-RedD_regulator"/>
</dbReference>
<dbReference type="EMBL" id="JBHTHX010001565">
    <property type="protein sequence ID" value="MFD0888927.1"/>
    <property type="molecule type" value="Genomic_DNA"/>
</dbReference>